<keyword evidence="2" id="KW-1185">Reference proteome</keyword>
<organism evidence="1 2">
    <name type="scientific">Brevundimonas vesicularis</name>
    <name type="common">Pseudomonas vesicularis</name>
    <dbReference type="NCBI Taxonomy" id="41276"/>
    <lineage>
        <taxon>Bacteria</taxon>
        <taxon>Pseudomonadati</taxon>
        <taxon>Pseudomonadota</taxon>
        <taxon>Alphaproteobacteria</taxon>
        <taxon>Caulobacterales</taxon>
        <taxon>Caulobacteraceae</taxon>
        <taxon>Brevundimonas</taxon>
    </lineage>
</organism>
<evidence type="ECO:0000313" key="2">
    <source>
        <dbReference type="Proteomes" id="UP001272940"/>
    </source>
</evidence>
<proteinExistence type="predicted"/>
<sequence>MEFLHIGAHLPGMPLLNELLALRRVDTRHFDPEVWAFTDQIDLSKSGVSRLVNVDDAALQKRLDSIETNIQYLDTGQPVSAGHTAFSGWKSPWWWWRARHLTLLEFERRGLTPVPAPVIPPPIVLAPALRGVNTGGGELLVRLSQKRYLMQMLQAGQLRFAPAASYDDSRLDAARADDEMAKAYQRPGQVLRITTEDGRAIEAIGDVSFARQRRSEDAGALVDHPYWMMSFSSDLDPRLLDAFASADPDEDAFLVVFDVRAFFERVAPVLADAAPGGTYSLVQNDYFDPYYPPGDGLQAIRSKLMAYAYQREVRFAVDPLGYLKTAADGCLYVEIGSIEDIAGVYGRDGSKIAGIGPATWSD</sequence>
<accession>A0ABU4KQC6</accession>
<comment type="caution">
    <text evidence="1">The sequence shown here is derived from an EMBL/GenBank/DDBJ whole genome shotgun (WGS) entry which is preliminary data.</text>
</comment>
<protein>
    <submittedName>
        <fullName evidence="1">Uncharacterized protein</fullName>
    </submittedName>
</protein>
<reference evidence="1 2" key="1">
    <citation type="journal article" date="2023" name="FEMS Microbes">
        <title>Whole genomes of deep-sea sponge-associated bacteria exhibit high novel natural product potential.</title>
        <authorList>
            <person name="Hesketh-Best P.J."/>
            <person name="January G.G."/>
            <person name="Koch M.J."/>
            <person name="Warburton P.J."/>
            <person name="Howell K.L."/>
            <person name="Upton M."/>
        </authorList>
    </citation>
    <scope>NUCLEOTIDE SEQUENCE [LARGE SCALE GENOMIC DNA]</scope>
    <source>
        <strain evidence="1 2">PC206-O</strain>
    </source>
</reference>
<dbReference type="EMBL" id="JAMYEC010000005">
    <property type="protein sequence ID" value="MDX2335218.1"/>
    <property type="molecule type" value="Genomic_DNA"/>
</dbReference>
<gene>
    <name evidence="1" type="ORF">NJD11_09730</name>
</gene>
<dbReference type="RefSeq" id="WP_066628240.1">
    <property type="nucleotide sequence ID" value="NZ_JAMYEC010000005.1"/>
</dbReference>
<dbReference type="Proteomes" id="UP001272940">
    <property type="component" value="Unassembled WGS sequence"/>
</dbReference>
<evidence type="ECO:0000313" key="1">
    <source>
        <dbReference type="EMBL" id="MDX2335218.1"/>
    </source>
</evidence>
<name>A0ABU4KQC6_BREVE</name>